<dbReference type="CDD" id="cd07067">
    <property type="entry name" value="HP_PGM_like"/>
    <property type="match status" value="1"/>
</dbReference>
<evidence type="ECO:0000313" key="3">
    <source>
        <dbReference type="EMBL" id="CAB4897817.1"/>
    </source>
</evidence>
<evidence type="ECO:0000313" key="2">
    <source>
        <dbReference type="EMBL" id="CAB4815587.1"/>
    </source>
</evidence>
<name>A0A6J6ZDZ5_9ZZZZ</name>
<dbReference type="SUPFAM" id="SSF53254">
    <property type="entry name" value="Phosphoglycerate mutase-like"/>
    <property type="match status" value="1"/>
</dbReference>
<dbReference type="InterPro" id="IPR029033">
    <property type="entry name" value="His_PPase_superfam"/>
</dbReference>
<dbReference type="AlphaFoldDB" id="A0A6J6ZDZ5"/>
<dbReference type="InterPro" id="IPR013078">
    <property type="entry name" value="His_Pase_superF_clade-1"/>
</dbReference>
<dbReference type="SMART" id="SM00855">
    <property type="entry name" value="PGAM"/>
    <property type="match status" value="1"/>
</dbReference>
<dbReference type="Gene3D" id="3.40.50.1240">
    <property type="entry name" value="Phosphoglycerate mutase-like"/>
    <property type="match status" value="1"/>
</dbReference>
<reference evidence="2" key="1">
    <citation type="submission" date="2020-05" db="EMBL/GenBank/DDBJ databases">
        <authorList>
            <person name="Chiriac C."/>
            <person name="Salcher M."/>
            <person name="Ghai R."/>
            <person name="Kavagutti S V."/>
        </authorList>
    </citation>
    <scope>NUCLEOTIDE SEQUENCE</scope>
</reference>
<organism evidence="2">
    <name type="scientific">freshwater metagenome</name>
    <dbReference type="NCBI Taxonomy" id="449393"/>
    <lineage>
        <taxon>unclassified sequences</taxon>
        <taxon>metagenomes</taxon>
        <taxon>ecological metagenomes</taxon>
    </lineage>
</organism>
<dbReference type="Pfam" id="PF00300">
    <property type="entry name" value="His_Phos_1"/>
    <property type="match status" value="1"/>
</dbReference>
<dbReference type="EMBL" id="CAFBMH010000016">
    <property type="protein sequence ID" value="CAB4897817.1"/>
    <property type="molecule type" value="Genomic_DNA"/>
</dbReference>
<gene>
    <name evidence="1" type="ORF">UFOPK2754_00060</name>
    <name evidence="2" type="ORF">UFOPK3139_00328</name>
    <name evidence="3" type="ORF">UFOPK3543_00684</name>
</gene>
<dbReference type="EMBL" id="CAFABA010000007">
    <property type="protein sequence ID" value="CAB4815587.1"/>
    <property type="molecule type" value="Genomic_DNA"/>
</dbReference>
<accession>A0A6J6ZDZ5</accession>
<sequence length="179" mass="18965">MSASVWLVRHGEPAEAIGVDPGLSARGHDQAALLARLSPALLVSSPLRRARETAAPIEAAWSVAARVDSTYRELPSGHVDSGDRRAWLRVALAGTFAELGDEQRAWRDAIVAAVRSCREDTVITTHAVVINAVTGFSQGDDAVLSWLPAHASVTEMRVDVDGTLTLVARGERSPGGLVV</sequence>
<protein>
    <submittedName>
        <fullName evidence="2">Unannotated protein</fullName>
    </submittedName>
</protein>
<evidence type="ECO:0000313" key="1">
    <source>
        <dbReference type="EMBL" id="CAB4724731.1"/>
    </source>
</evidence>
<proteinExistence type="predicted"/>
<dbReference type="EMBL" id="CAEZYR010000001">
    <property type="protein sequence ID" value="CAB4724731.1"/>
    <property type="molecule type" value="Genomic_DNA"/>
</dbReference>